<dbReference type="FunFam" id="2.60.120.230:FF:000001">
    <property type="entry name" value="Monooxygenase, DBH-like 1"/>
    <property type="match status" value="1"/>
</dbReference>
<dbReference type="EMBL" id="JAIWYP010000016">
    <property type="protein sequence ID" value="KAH3694939.1"/>
    <property type="molecule type" value="Genomic_DNA"/>
</dbReference>
<dbReference type="Proteomes" id="UP000828390">
    <property type="component" value="Unassembled WGS sequence"/>
</dbReference>
<dbReference type="InterPro" id="IPR014784">
    <property type="entry name" value="Cu2_ascorb_mOase-like_C"/>
</dbReference>
<dbReference type="InterPro" id="IPR008977">
    <property type="entry name" value="PHM/PNGase_F_dom_sf"/>
</dbReference>
<name>A0A9D3YAW0_DREPO</name>
<dbReference type="SUPFAM" id="SSF49742">
    <property type="entry name" value="PHM/PNGase F"/>
    <property type="match status" value="1"/>
</dbReference>
<dbReference type="GO" id="GO:0042421">
    <property type="term" value="P:norepinephrine biosynthetic process"/>
    <property type="evidence" value="ECO:0007669"/>
    <property type="project" value="TreeGrafter"/>
</dbReference>
<dbReference type="GO" id="GO:0004500">
    <property type="term" value="F:dopamine beta-monooxygenase activity"/>
    <property type="evidence" value="ECO:0007669"/>
    <property type="project" value="InterPro"/>
</dbReference>
<evidence type="ECO:0000256" key="1">
    <source>
        <dbReference type="ARBA" id="ARBA00010676"/>
    </source>
</evidence>
<dbReference type="Gene3D" id="2.60.120.230">
    <property type="match status" value="1"/>
</dbReference>
<evidence type="ECO:0000313" key="6">
    <source>
        <dbReference type="Proteomes" id="UP000828390"/>
    </source>
</evidence>
<feature type="domain" description="Copper type II ascorbate-dependent monooxygenase C-terminal" evidence="4">
    <location>
        <begin position="32"/>
        <end position="175"/>
    </location>
</feature>
<organism evidence="5 6">
    <name type="scientific">Dreissena polymorpha</name>
    <name type="common">Zebra mussel</name>
    <name type="synonym">Mytilus polymorpha</name>
    <dbReference type="NCBI Taxonomy" id="45954"/>
    <lineage>
        <taxon>Eukaryota</taxon>
        <taxon>Metazoa</taxon>
        <taxon>Spiralia</taxon>
        <taxon>Lophotrochozoa</taxon>
        <taxon>Mollusca</taxon>
        <taxon>Bivalvia</taxon>
        <taxon>Autobranchia</taxon>
        <taxon>Heteroconchia</taxon>
        <taxon>Euheterodonta</taxon>
        <taxon>Imparidentia</taxon>
        <taxon>Neoheterodontei</taxon>
        <taxon>Myida</taxon>
        <taxon>Dreissenoidea</taxon>
        <taxon>Dreissenidae</taxon>
        <taxon>Dreissena</taxon>
    </lineage>
</organism>
<dbReference type="GO" id="GO:0005615">
    <property type="term" value="C:extracellular space"/>
    <property type="evidence" value="ECO:0007669"/>
    <property type="project" value="TreeGrafter"/>
</dbReference>
<keyword evidence="6" id="KW-1185">Reference proteome</keyword>
<dbReference type="InterPro" id="IPR000945">
    <property type="entry name" value="DBH-like"/>
</dbReference>
<comment type="similarity">
    <text evidence="1">Belongs to the copper type II ascorbate-dependent monooxygenase family.</text>
</comment>
<keyword evidence="3" id="KW-0325">Glycoprotein</keyword>
<dbReference type="AlphaFoldDB" id="A0A9D3YAW0"/>
<evidence type="ECO:0000259" key="4">
    <source>
        <dbReference type="Pfam" id="PF03712"/>
    </source>
</evidence>
<proteinExistence type="inferred from homology"/>
<protein>
    <recommendedName>
        <fullName evidence="4">Copper type II ascorbate-dependent monooxygenase C-terminal domain-containing protein</fullName>
    </recommendedName>
</protein>
<sequence>METHYDNPTQKTGVIDNSGIRITLTKQVRRNEASLLQLGVDDNPFQVIPPGLDVFISSGYCTERCISEAFKQSNVQEVKAFSLMQHSHLIGRAIKTRHFRNGTELKPLAYEPAYDFNFQEFRSFPKEIPIRPGDSFTVECTYDSSNRQRPTFGGFSTLDEMCLAYLYFYPALKVSKSTAFSPMK</sequence>
<accession>A0A9D3YAW0</accession>
<dbReference type="GO" id="GO:0006589">
    <property type="term" value="P:octopamine biosynthetic process"/>
    <property type="evidence" value="ECO:0007669"/>
    <property type="project" value="TreeGrafter"/>
</dbReference>
<reference evidence="5" key="2">
    <citation type="submission" date="2020-11" db="EMBL/GenBank/DDBJ databases">
        <authorList>
            <person name="McCartney M.A."/>
            <person name="Auch B."/>
            <person name="Kono T."/>
            <person name="Mallez S."/>
            <person name="Becker A."/>
            <person name="Gohl D.M."/>
            <person name="Silverstein K.A.T."/>
            <person name="Koren S."/>
            <person name="Bechman K.B."/>
            <person name="Herman A."/>
            <person name="Abrahante J.E."/>
            <person name="Garbe J."/>
        </authorList>
    </citation>
    <scope>NUCLEOTIDE SEQUENCE</scope>
    <source>
        <strain evidence="5">Duluth1</strain>
        <tissue evidence="5">Whole animal</tissue>
    </source>
</reference>
<dbReference type="Gene3D" id="2.60.120.310">
    <property type="entry name" value="Copper type II, ascorbate-dependent monooxygenase, N-terminal domain"/>
    <property type="match status" value="1"/>
</dbReference>
<dbReference type="Pfam" id="PF03712">
    <property type="entry name" value="Cu2_monoox_C"/>
    <property type="match status" value="1"/>
</dbReference>
<reference evidence="5" key="1">
    <citation type="journal article" date="2019" name="bioRxiv">
        <title>The Genome of the Zebra Mussel, Dreissena polymorpha: A Resource for Invasive Species Research.</title>
        <authorList>
            <person name="McCartney M.A."/>
            <person name="Auch B."/>
            <person name="Kono T."/>
            <person name="Mallez S."/>
            <person name="Zhang Y."/>
            <person name="Obille A."/>
            <person name="Becker A."/>
            <person name="Abrahante J.E."/>
            <person name="Garbe J."/>
            <person name="Badalamenti J.P."/>
            <person name="Herman A."/>
            <person name="Mangelson H."/>
            <person name="Liachko I."/>
            <person name="Sullivan S."/>
            <person name="Sone E.D."/>
            <person name="Koren S."/>
            <person name="Silverstein K.A.T."/>
            <person name="Beckman K.B."/>
            <person name="Gohl D.M."/>
        </authorList>
    </citation>
    <scope>NUCLEOTIDE SEQUENCE</scope>
    <source>
        <strain evidence="5">Duluth1</strain>
        <tissue evidence="5">Whole animal</tissue>
    </source>
</reference>
<dbReference type="GO" id="GO:0005507">
    <property type="term" value="F:copper ion binding"/>
    <property type="evidence" value="ECO:0007669"/>
    <property type="project" value="InterPro"/>
</dbReference>
<dbReference type="InterPro" id="IPR024548">
    <property type="entry name" value="Cu2_monoox_C"/>
</dbReference>
<dbReference type="PANTHER" id="PTHR10157:SF23">
    <property type="entry name" value="MOXD1 HOMOLOG 1"/>
    <property type="match status" value="1"/>
</dbReference>
<evidence type="ECO:0000256" key="3">
    <source>
        <dbReference type="ARBA" id="ARBA00023180"/>
    </source>
</evidence>
<dbReference type="InterPro" id="IPR036939">
    <property type="entry name" value="Cu2_ascorb_mOase_N_sf"/>
</dbReference>
<keyword evidence="2" id="KW-1015">Disulfide bond</keyword>
<evidence type="ECO:0000256" key="2">
    <source>
        <dbReference type="ARBA" id="ARBA00023157"/>
    </source>
</evidence>
<evidence type="ECO:0000313" key="5">
    <source>
        <dbReference type="EMBL" id="KAH3694939.1"/>
    </source>
</evidence>
<comment type="caution">
    <text evidence="5">The sequence shown here is derived from an EMBL/GenBank/DDBJ whole genome shotgun (WGS) entry which is preliminary data.</text>
</comment>
<dbReference type="GO" id="GO:0030667">
    <property type="term" value="C:secretory granule membrane"/>
    <property type="evidence" value="ECO:0007669"/>
    <property type="project" value="TreeGrafter"/>
</dbReference>
<dbReference type="PANTHER" id="PTHR10157">
    <property type="entry name" value="DOPAMINE BETA HYDROXYLASE RELATED"/>
    <property type="match status" value="1"/>
</dbReference>
<gene>
    <name evidence="5" type="ORF">DPMN_082384</name>
</gene>
<dbReference type="GO" id="GO:0042420">
    <property type="term" value="P:dopamine catabolic process"/>
    <property type="evidence" value="ECO:0007669"/>
    <property type="project" value="TreeGrafter"/>
</dbReference>